<dbReference type="Gene3D" id="1.20.120.520">
    <property type="entry name" value="nmb1532 protein domain like"/>
    <property type="match status" value="1"/>
</dbReference>
<dbReference type="CDD" id="cd12108">
    <property type="entry name" value="Hr-like"/>
    <property type="match status" value="1"/>
</dbReference>
<proteinExistence type="predicted"/>
<protein>
    <submittedName>
        <fullName evidence="2">Hemerythrin domain-containing protein</fullName>
    </submittedName>
</protein>
<feature type="domain" description="Hemerythrin-like" evidence="1">
    <location>
        <begin position="17"/>
        <end position="136"/>
    </location>
</feature>
<dbReference type="EMBL" id="CP089982">
    <property type="protein sequence ID" value="WXA94899.1"/>
    <property type="molecule type" value="Genomic_DNA"/>
</dbReference>
<evidence type="ECO:0000259" key="1">
    <source>
        <dbReference type="Pfam" id="PF01814"/>
    </source>
</evidence>
<dbReference type="InterPro" id="IPR012312">
    <property type="entry name" value="Hemerythrin-like"/>
</dbReference>
<evidence type="ECO:0000313" key="2">
    <source>
        <dbReference type="EMBL" id="WXA94899.1"/>
    </source>
</evidence>
<name>A0ABZ2KDF8_9BACT</name>
<gene>
    <name evidence="2" type="ORF">LZC95_51815</name>
</gene>
<dbReference type="Proteomes" id="UP001379533">
    <property type="component" value="Chromosome"/>
</dbReference>
<organism evidence="2 3">
    <name type="scientific">Pendulispora brunnea</name>
    <dbReference type="NCBI Taxonomy" id="2905690"/>
    <lineage>
        <taxon>Bacteria</taxon>
        <taxon>Pseudomonadati</taxon>
        <taxon>Myxococcota</taxon>
        <taxon>Myxococcia</taxon>
        <taxon>Myxococcales</taxon>
        <taxon>Sorangiineae</taxon>
        <taxon>Pendulisporaceae</taxon>
        <taxon>Pendulispora</taxon>
    </lineage>
</organism>
<keyword evidence="3" id="KW-1185">Reference proteome</keyword>
<reference evidence="2 3" key="1">
    <citation type="submission" date="2021-12" db="EMBL/GenBank/DDBJ databases">
        <title>Discovery of the Pendulisporaceae a myxobacterial family with distinct sporulation behavior and unique specialized metabolism.</title>
        <authorList>
            <person name="Garcia R."/>
            <person name="Popoff A."/>
            <person name="Bader C.D."/>
            <person name="Loehr J."/>
            <person name="Walesch S."/>
            <person name="Walt C."/>
            <person name="Boldt J."/>
            <person name="Bunk B."/>
            <person name="Haeckl F.J.F.P.J."/>
            <person name="Gunesch A.P."/>
            <person name="Birkelbach J."/>
            <person name="Nuebel U."/>
            <person name="Pietschmann T."/>
            <person name="Bach T."/>
            <person name="Mueller R."/>
        </authorList>
    </citation>
    <scope>NUCLEOTIDE SEQUENCE [LARGE SCALE GENOMIC DNA]</scope>
    <source>
        <strain evidence="2 3">MSr12523</strain>
    </source>
</reference>
<dbReference type="Pfam" id="PF01814">
    <property type="entry name" value="Hemerythrin"/>
    <property type="match status" value="1"/>
</dbReference>
<accession>A0ABZ2KDF8</accession>
<dbReference type="RefSeq" id="WP_394845509.1">
    <property type="nucleotide sequence ID" value="NZ_CP089982.1"/>
</dbReference>
<evidence type="ECO:0000313" key="3">
    <source>
        <dbReference type="Proteomes" id="UP001379533"/>
    </source>
</evidence>
<sequence length="227" mass="25008">MDSAQTDTGAVLETRLVHKVHRRATALLVDAARLPSTPASALAELRDFIVDHLSLHHEREDDSLWPLISSLAPEVRADLVALSEEHERLALVLEALDGLDIARGGDRTVLIEMAVALRDAIRDHLDREEAVLFPALRAHVSEDMWRELVRKVRAAGPPPNGMHLMIGFFDQVGTAEELHHMLSSFPPHRQPLIPALREQAKAAFAGLESSVSLDRMSDVETGDATGR</sequence>